<feature type="transmembrane region" description="Helical" evidence="8">
    <location>
        <begin position="224"/>
        <end position="244"/>
    </location>
</feature>
<evidence type="ECO:0000256" key="4">
    <source>
        <dbReference type="ARBA" id="ARBA00022692"/>
    </source>
</evidence>
<dbReference type="eggNOG" id="ENOG502RFRD">
    <property type="taxonomic scope" value="Eukaryota"/>
</dbReference>
<protein>
    <recommendedName>
        <fullName evidence="11">Auxin efflux carrier component</fullName>
    </recommendedName>
</protein>
<organism evidence="9 10">
    <name type="scientific">Leersia perrieri</name>
    <dbReference type="NCBI Taxonomy" id="77586"/>
    <lineage>
        <taxon>Eukaryota</taxon>
        <taxon>Viridiplantae</taxon>
        <taxon>Streptophyta</taxon>
        <taxon>Embryophyta</taxon>
        <taxon>Tracheophyta</taxon>
        <taxon>Spermatophyta</taxon>
        <taxon>Magnoliopsida</taxon>
        <taxon>Liliopsida</taxon>
        <taxon>Poales</taxon>
        <taxon>Poaceae</taxon>
        <taxon>BOP clade</taxon>
        <taxon>Oryzoideae</taxon>
        <taxon>Oryzeae</taxon>
        <taxon>Oryzinae</taxon>
        <taxon>Leersia</taxon>
    </lineage>
</organism>
<dbReference type="Pfam" id="PF03547">
    <property type="entry name" value="Mem_trans"/>
    <property type="match status" value="1"/>
</dbReference>
<evidence type="ECO:0000256" key="3">
    <source>
        <dbReference type="ARBA" id="ARBA00022448"/>
    </source>
</evidence>
<accession>A0A0D9WXT7</accession>
<dbReference type="GO" id="GO:0005886">
    <property type="term" value="C:plasma membrane"/>
    <property type="evidence" value="ECO:0007669"/>
    <property type="project" value="TreeGrafter"/>
</dbReference>
<dbReference type="PANTHER" id="PTHR31752">
    <property type="entry name" value="AUXIN EFFLUX CARRIER COMPONENT 1B-RELATED"/>
    <property type="match status" value="1"/>
</dbReference>
<dbReference type="EnsemblPlants" id="LPERR07G09240.1">
    <property type="protein sequence ID" value="LPERR07G09240.1"/>
    <property type="gene ID" value="LPERR07G09240"/>
</dbReference>
<evidence type="ECO:0000256" key="2">
    <source>
        <dbReference type="ARBA" id="ARBA00009177"/>
    </source>
</evidence>
<feature type="transmembrane region" description="Helical" evidence="8">
    <location>
        <begin position="162"/>
        <end position="183"/>
    </location>
</feature>
<reference evidence="9" key="3">
    <citation type="submission" date="2015-04" db="UniProtKB">
        <authorList>
            <consortium name="EnsemblPlants"/>
        </authorList>
    </citation>
    <scope>IDENTIFICATION</scope>
</reference>
<feature type="transmembrane region" description="Helical" evidence="8">
    <location>
        <begin position="136"/>
        <end position="156"/>
    </location>
</feature>
<evidence type="ECO:0000256" key="8">
    <source>
        <dbReference type="SAM" id="Phobius"/>
    </source>
</evidence>
<proteinExistence type="inferred from homology"/>
<dbReference type="GO" id="GO:0009926">
    <property type="term" value="P:auxin polar transport"/>
    <property type="evidence" value="ECO:0007669"/>
    <property type="project" value="TreeGrafter"/>
</dbReference>
<feature type="transmembrane region" description="Helical" evidence="8">
    <location>
        <begin position="7"/>
        <end position="29"/>
    </location>
</feature>
<dbReference type="InterPro" id="IPR004776">
    <property type="entry name" value="Mem_transp_PIN-like"/>
</dbReference>
<dbReference type="HOGENOM" id="CLU_019285_0_0_1"/>
<comment type="similarity">
    <text evidence="2">Belongs to the auxin efflux carrier (TC 2.A.69.1) family.</text>
</comment>
<keyword evidence="6 8" id="KW-0472">Membrane</keyword>
<feature type="transmembrane region" description="Helical" evidence="8">
    <location>
        <begin position="195"/>
        <end position="218"/>
    </location>
</feature>
<keyword evidence="5 8" id="KW-1133">Transmembrane helix</keyword>
<reference evidence="9 10" key="1">
    <citation type="submission" date="2012-08" db="EMBL/GenBank/DDBJ databases">
        <title>Oryza genome evolution.</title>
        <authorList>
            <person name="Wing R.A."/>
        </authorList>
    </citation>
    <scope>NUCLEOTIDE SEQUENCE</scope>
</reference>
<name>A0A0D9WXT7_9ORYZ</name>
<evidence type="ECO:0000256" key="6">
    <source>
        <dbReference type="ARBA" id="ARBA00023136"/>
    </source>
</evidence>
<comment type="subcellular location">
    <subcellularLocation>
        <location evidence="1">Membrane</location>
        <topology evidence="1">Multi-pass membrane protein</topology>
    </subcellularLocation>
</comment>
<reference evidence="10" key="2">
    <citation type="submission" date="2013-12" db="EMBL/GenBank/DDBJ databases">
        <authorList>
            <person name="Yu Y."/>
            <person name="Lee S."/>
            <person name="de Baynast K."/>
            <person name="Wissotski M."/>
            <person name="Liu L."/>
            <person name="Talag J."/>
            <person name="Goicoechea J."/>
            <person name="Angelova A."/>
            <person name="Jetty R."/>
            <person name="Kudrna D."/>
            <person name="Golser W."/>
            <person name="Rivera L."/>
            <person name="Zhang J."/>
            <person name="Wing R."/>
        </authorList>
    </citation>
    <scope>NUCLEOTIDE SEQUENCE</scope>
</reference>
<evidence type="ECO:0000256" key="7">
    <source>
        <dbReference type="ARBA" id="ARBA00023294"/>
    </source>
</evidence>
<evidence type="ECO:0000313" key="10">
    <source>
        <dbReference type="Proteomes" id="UP000032180"/>
    </source>
</evidence>
<dbReference type="InterPro" id="IPR051107">
    <property type="entry name" value="Auxin_Efflux_Carrier"/>
</dbReference>
<sequence length="260" mass="27988">MRWVVTSFSVATLPNTIIIGVPLIGGMYGRESKGLMKQILVLQFCVWYSVVIFLYECMRAGVDGTAKISPSPVEAAAAAADVSRERSQEMTVDIQVTGVVDEVGMCGDQAEDVTLPAVKHVFLIAVKKILRIPNTYGGFLGLIWALVAFRCGIKMPKIIDDSLFIIDSTAAGLCMFSSGTFIARQSRLVPCGYKIASLAMILKFLICPVMMLVASLVVGLRGTLLHIAVVQAALPLSLASFLYAEEYKVHADVMSTGSVS</sequence>
<evidence type="ECO:0008006" key="11">
    <source>
        <dbReference type="Google" id="ProtNLM"/>
    </source>
</evidence>
<evidence type="ECO:0000313" key="9">
    <source>
        <dbReference type="EnsemblPlants" id="LPERR07G09240.1"/>
    </source>
</evidence>
<keyword evidence="4 8" id="KW-0812">Transmembrane</keyword>
<keyword evidence="10" id="KW-1185">Reference proteome</keyword>
<dbReference type="AlphaFoldDB" id="A0A0D9WXT7"/>
<keyword evidence="7" id="KW-0927">Auxin signaling pathway</keyword>
<dbReference type="Proteomes" id="UP000032180">
    <property type="component" value="Chromosome 7"/>
</dbReference>
<dbReference type="PANTHER" id="PTHR31752:SF45">
    <property type="entry name" value="AUXIN EFFLUX CARRIER COMPONENT 9-RELATED"/>
    <property type="match status" value="1"/>
</dbReference>
<evidence type="ECO:0000256" key="1">
    <source>
        <dbReference type="ARBA" id="ARBA00004141"/>
    </source>
</evidence>
<dbReference type="Gramene" id="LPERR07G09240.1">
    <property type="protein sequence ID" value="LPERR07G09240.1"/>
    <property type="gene ID" value="LPERR07G09240"/>
</dbReference>
<dbReference type="GO" id="GO:0009734">
    <property type="term" value="P:auxin-activated signaling pathway"/>
    <property type="evidence" value="ECO:0007669"/>
    <property type="project" value="UniProtKB-KW"/>
</dbReference>
<dbReference type="GO" id="GO:0005783">
    <property type="term" value="C:endoplasmic reticulum"/>
    <property type="evidence" value="ECO:0007669"/>
    <property type="project" value="TreeGrafter"/>
</dbReference>
<dbReference type="GO" id="GO:0010329">
    <property type="term" value="F:auxin efflux transmembrane transporter activity"/>
    <property type="evidence" value="ECO:0007669"/>
    <property type="project" value="TreeGrafter"/>
</dbReference>
<keyword evidence="3" id="KW-0813">Transport</keyword>
<evidence type="ECO:0000256" key="5">
    <source>
        <dbReference type="ARBA" id="ARBA00022989"/>
    </source>
</evidence>
<feature type="transmembrane region" description="Helical" evidence="8">
    <location>
        <begin position="35"/>
        <end position="55"/>
    </location>
</feature>